<organism evidence="4 5">
    <name type="scientific">Streptomyces broussonetiae</name>
    <dbReference type="NCBI Taxonomy" id="2686304"/>
    <lineage>
        <taxon>Bacteria</taxon>
        <taxon>Bacillati</taxon>
        <taxon>Actinomycetota</taxon>
        <taxon>Actinomycetes</taxon>
        <taxon>Kitasatosporales</taxon>
        <taxon>Streptomycetaceae</taxon>
        <taxon>Streptomyces</taxon>
    </lineage>
</organism>
<dbReference type="GO" id="GO:0042742">
    <property type="term" value="P:defense response to bacterium"/>
    <property type="evidence" value="ECO:0007669"/>
    <property type="project" value="UniProtKB-KW"/>
</dbReference>
<keyword evidence="5" id="KW-1185">Reference proteome</keyword>
<dbReference type="Gene3D" id="1.10.530.40">
    <property type="match status" value="1"/>
</dbReference>
<protein>
    <recommendedName>
        <fullName evidence="3">Peptidoglycan binding-like domain-containing protein</fullName>
    </recommendedName>
</protein>
<feature type="domain" description="Peptidoglycan binding-like" evidence="3">
    <location>
        <begin position="223"/>
        <end position="280"/>
    </location>
</feature>
<gene>
    <name evidence="4" type="ORF">GQF42_05505</name>
</gene>
<dbReference type="EMBL" id="CP047020">
    <property type="protein sequence ID" value="QHA02809.1"/>
    <property type="molecule type" value="Genomic_DNA"/>
</dbReference>
<dbReference type="InterPro" id="IPR023347">
    <property type="entry name" value="Lysozyme_dom_sf"/>
</dbReference>
<evidence type="ECO:0000256" key="2">
    <source>
        <dbReference type="ARBA" id="ARBA00022638"/>
    </source>
</evidence>
<dbReference type="Proteomes" id="UP000436138">
    <property type="component" value="Chromosome"/>
</dbReference>
<dbReference type="InterPro" id="IPR002477">
    <property type="entry name" value="Peptidoglycan-bd-like"/>
</dbReference>
<dbReference type="KEGG" id="sbro:GQF42_05505"/>
<dbReference type="InterPro" id="IPR023346">
    <property type="entry name" value="Lysozyme-like_dom_sf"/>
</dbReference>
<reference evidence="4 5" key="1">
    <citation type="submission" date="2019-12" db="EMBL/GenBank/DDBJ databases">
        <title>Streptomyces sp. strain T44 isolated from rhizosphere soil of Broussonetia papyrifera.</title>
        <authorList>
            <person name="Mo P."/>
        </authorList>
    </citation>
    <scope>NUCLEOTIDE SEQUENCE [LARGE SCALE GENOMIC DNA]</scope>
    <source>
        <strain evidence="4 5">T44</strain>
    </source>
</reference>
<proteinExistence type="predicted"/>
<dbReference type="GO" id="GO:0031640">
    <property type="term" value="P:killing of cells of another organism"/>
    <property type="evidence" value="ECO:0007669"/>
    <property type="project" value="UniProtKB-KW"/>
</dbReference>
<dbReference type="AlphaFoldDB" id="A0A6I6MX54"/>
<sequence>MFDSVHNFWIQFNDPLEGRVNFMYLDQKGWVSTGIGNKIDETAEADSAPSPAERDKSLAEAREFHWLLDSDNSDATADQVAADWDNVKGHLDLAAQGHNAFKPLTQLHLDNDEIDRNVFVKLDQMESVLLSQSEFSDFANWPANAQLATLSMCWALGPTLKGFPMFRTAVANHDWNGAADQCHFTPDEGTIQIRNKLDRENFQLAQLVADQGQPVDQIAVQLSDVFDVQGALLTLGSKPGPGRQDGADGPTTQAAVRAFQTANGLDPNGRFDDPDTLSALSSQLAGAGFNVVSA</sequence>
<evidence type="ECO:0000313" key="4">
    <source>
        <dbReference type="EMBL" id="QHA02809.1"/>
    </source>
</evidence>
<evidence type="ECO:0000313" key="5">
    <source>
        <dbReference type="Proteomes" id="UP000436138"/>
    </source>
</evidence>
<dbReference type="SUPFAM" id="SSF47090">
    <property type="entry name" value="PGBD-like"/>
    <property type="match status" value="1"/>
</dbReference>
<evidence type="ECO:0000259" key="3">
    <source>
        <dbReference type="Pfam" id="PF01471"/>
    </source>
</evidence>
<keyword evidence="2" id="KW-0081">Bacteriolytic enzyme</keyword>
<dbReference type="Gene3D" id="1.10.101.10">
    <property type="entry name" value="PGBD-like superfamily/PGBD"/>
    <property type="match status" value="1"/>
</dbReference>
<dbReference type="InterPro" id="IPR036366">
    <property type="entry name" value="PGBDSf"/>
</dbReference>
<dbReference type="RefSeq" id="WP_158918175.1">
    <property type="nucleotide sequence ID" value="NZ_CP047020.1"/>
</dbReference>
<dbReference type="SUPFAM" id="SSF53955">
    <property type="entry name" value="Lysozyme-like"/>
    <property type="match status" value="1"/>
</dbReference>
<keyword evidence="1" id="KW-0929">Antimicrobial</keyword>
<evidence type="ECO:0000256" key="1">
    <source>
        <dbReference type="ARBA" id="ARBA00022529"/>
    </source>
</evidence>
<dbReference type="Pfam" id="PF01471">
    <property type="entry name" value="PG_binding_1"/>
    <property type="match status" value="1"/>
</dbReference>
<name>A0A6I6MX54_9ACTN</name>
<dbReference type="GO" id="GO:0003796">
    <property type="term" value="F:lysozyme activity"/>
    <property type="evidence" value="ECO:0007669"/>
    <property type="project" value="InterPro"/>
</dbReference>
<accession>A0A6I6MX54</accession>
<dbReference type="InterPro" id="IPR036365">
    <property type="entry name" value="PGBD-like_sf"/>
</dbReference>